<dbReference type="Gene3D" id="3.40.50.12090">
    <property type="match status" value="2"/>
</dbReference>
<accession>A0A8J3M1G2</accession>
<proteinExistence type="predicted"/>
<dbReference type="InterPro" id="IPR011048">
    <property type="entry name" value="Haem_d1_sf"/>
</dbReference>
<organism evidence="2 3">
    <name type="scientific">Pseudolysinimonas yzui</name>
    <dbReference type="NCBI Taxonomy" id="2708254"/>
    <lineage>
        <taxon>Bacteria</taxon>
        <taxon>Bacillati</taxon>
        <taxon>Actinomycetota</taxon>
        <taxon>Actinomycetes</taxon>
        <taxon>Micrococcales</taxon>
        <taxon>Microbacteriaceae</taxon>
        <taxon>Pseudolysinimonas</taxon>
    </lineage>
</organism>
<sequence>MITRITAPVTLAVGAVLLAPLSAVAFEPIEDYATLSGWAGLTVSADGTTAYLANRNNDSVTVVDLITFSTITTFGVGTDPTNTVLSPDGSVGLATSLSSDEIQFFDPATNTTLGAPVVTANFPFDGAFTADGSKVWITNYGASSISIVDVATRTVDTTITGLSNPQEIELSPDGAVFWVVDYGGSVIAFDASTHALLDSIAVGGQPTTIGLTPDGSRGYVSTYSTSIVELDTSDPTDLAAIDTITTSVITAHVDISPDGATLYAMLYDNPGDGDGISRIDLATGTQDYVALTSPFHIAAMPTGNGLLVSQYANEMWLVADPVIRLTGTNRYGTGVEISQEGFPGGAEVVYVSTGLAFPDALAAGPAAAHLNGPVLLTDPVTMPAAVRAEIVRLDPARIVVVGGTDRVSAAILADLNTIAPTDRISGANRFETSRNIAIDAFDTAANGGGATDVYIATGLNFPDALAAGAAGASFGAPVILVNGTQPTVDQATLDVLADLGAVNITVVGGSNMVSDGIVTQLGATRLTGADRFGTAYEINHAVFGADSARRAIIATGLAFPDALAASALAGQIKAPLFLAPTSCVPAAVLAELTTIGVTQVTLVGGPDRLTQSVFDLTSC</sequence>
<evidence type="ECO:0000313" key="3">
    <source>
        <dbReference type="Proteomes" id="UP000617531"/>
    </source>
</evidence>
<feature type="signal peptide" evidence="1">
    <location>
        <begin position="1"/>
        <end position="25"/>
    </location>
</feature>
<dbReference type="Proteomes" id="UP000617531">
    <property type="component" value="Unassembled WGS sequence"/>
</dbReference>
<protein>
    <recommendedName>
        <fullName evidence="4">Cell wall-binding repeat-containing protein</fullName>
    </recommendedName>
</protein>
<reference evidence="2" key="2">
    <citation type="submission" date="2020-09" db="EMBL/GenBank/DDBJ databases">
        <authorList>
            <person name="Sun Q."/>
            <person name="Zhou Y."/>
        </authorList>
    </citation>
    <scope>NUCLEOTIDE SEQUENCE</scope>
    <source>
        <strain evidence="2">CGMCC 1.16548</strain>
    </source>
</reference>
<feature type="chain" id="PRO_5035326276" description="Cell wall-binding repeat-containing protein" evidence="1">
    <location>
        <begin position="26"/>
        <end position="619"/>
    </location>
</feature>
<gene>
    <name evidence="2" type="ORF">GCM10011600_13370</name>
</gene>
<dbReference type="EMBL" id="BNAI01000002">
    <property type="protein sequence ID" value="GHF13772.1"/>
    <property type="molecule type" value="Genomic_DNA"/>
</dbReference>
<reference evidence="2" key="1">
    <citation type="journal article" date="2014" name="Int. J. Syst. Evol. Microbiol.">
        <title>Complete genome sequence of Corynebacterium casei LMG S-19264T (=DSM 44701T), isolated from a smear-ripened cheese.</title>
        <authorList>
            <consortium name="US DOE Joint Genome Institute (JGI-PGF)"/>
            <person name="Walter F."/>
            <person name="Albersmeier A."/>
            <person name="Kalinowski J."/>
            <person name="Ruckert C."/>
        </authorList>
    </citation>
    <scope>NUCLEOTIDE SEQUENCE</scope>
    <source>
        <strain evidence="2">CGMCC 1.16548</strain>
    </source>
</reference>
<dbReference type="InterPro" id="IPR011964">
    <property type="entry name" value="YVTN_b-propeller_repeat"/>
</dbReference>
<name>A0A8J3M1G2_9MICO</name>
<evidence type="ECO:0000313" key="2">
    <source>
        <dbReference type="EMBL" id="GHF13772.1"/>
    </source>
</evidence>
<dbReference type="Gene3D" id="2.130.10.10">
    <property type="entry name" value="YVTN repeat-like/Quinoprotein amine dehydrogenase"/>
    <property type="match status" value="1"/>
</dbReference>
<keyword evidence="1" id="KW-0732">Signal</keyword>
<dbReference type="PANTHER" id="PTHR47197">
    <property type="entry name" value="PROTEIN NIRF"/>
    <property type="match status" value="1"/>
</dbReference>
<dbReference type="SUPFAM" id="SSF51004">
    <property type="entry name" value="C-terminal (heme d1) domain of cytochrome cd1-nitrite reductase"/>
    <property type="match status" value="1"/>
</dbReference>
<evidence type="ECO:0008006" key="4">
    <source>
        <dbReference type="Google" id="ProtNLM"/>
    </source>
</evidence>
<keyword evidence="3" id="KW-1185">Reference proteome</keyword>
<dbReference type="PANTHER" id="PTHR47197:SF3">
    <property type="entry name" value="DIHYDRO-HEME D1 DEHYDROGENASE"/>
    <property type="match status" value="1"/>
</dbReference>
<dbReference type="Pfam" id="PF04122">
    <property type="entry name" value="CW_binding_2"/>
    <property type="match status" value="3"/>
</dbReference>
<comment type="caution">
    <text evidence="2">The sequence shown here is derived from an EMBL/GenBank/DDBJ whole genome shotgun (WGS) entry which is preliminary data.</text>
</comment>
<dbReference type="AlphaFoldDB" id="A0A8J3M1G2"/>
<evidence type="ECO:0000256" key="1">
    <source>
        <dbReference type="SAM" id="SignalP"/>
    </source>
</evidence>
<dbReference type="InterPro" id="IPR015943">
    <property type="entry name" value="WD40/YVTN_repeat-like_dom_sf"/>
</dbReference>
<dbReference type="InterPro" id="IPR051200">
    <property type="entry name" value="Host-pathogen_enzymatic-act"/>
</dbReference>
<dbReference type="InterPro" id="IPR007253">
    <property type="entry name" value="Cell_wall-bd_2"/>
</dbReference>
<dbReference type="NCBIfam" id="TIGR02276">
    <property type="entry name" value="beta_rpt_yvtn"/>
    <property type="match status" value="1"/>
</dbReference>